<dbReference type="Proteomes" id="UP000203191">
    <property type="component" value="Segment"/>
</dbReference>
<keyword evidence="1" id="KW-0812">Transmembrane</keyword>
<feature type="transmembrane region" description="Helical" evidence="1">
    <location>
        <begin position="15"/>
        <end position="34"/>
    </location>
</feature>
<dbReference type="EMBL" id="AB775549">
    <property type="protein sequence ID" value="BAO20681.1"/>
    <property type="molecule type" value="Genomic_DNA"/>
</dbReference>
<evidence type="ECO:0000256" key="1">
    <source>
        <dbReference type="SAM" id="Phobius"/>
    </source>
</evidence>
<organism evidence="2 3">
    <name type="scientific">Pseudomonas phage PPpW-4</name>
    <dbReference type="NCBI Taxonomy" id="1279083"/>
    <lineage>
        <taxon>Viruses</taxon>
        <taxon>Duplodnaviria</taxon>
        <taxon>Heunggongvirae</taxon>
        <taxon>Uroviricota</taxon>
        <taxon>Caudoviricetes</taxon>
        <taxon>Autographivirales</taxon>
        <taxon>Autotranscriptaviridae</taxon>
        <taxon>Studiervirinae</taxon>
        <taxon>Phutvirus</taxon>
        <taxon>Phutvirus PPpW4</taxon>
    </lineage>
</organism>
<dbReference type="GeneID" id="17825006"/>
<reference evidence="2 3" key="1">
    <citation type="journal article" date="2015" name="J Appl Environ Microbiol">
        <title>Complete Genome Sequence Analysis of Two Pseudomonas plecoglossicida Phages, Potential Therapeutic Agents.</title>
        <authorList>
            <person name="Kawato Y."/>
            <person name="Yasuike M."/>
            <person name="Nakamura Y."/>
            <person name="Shigenobu Y."/>
            <person name="Fujiwara A."/>
            <person name="Sano M."/>
            <person name="Nakai T."/>
        </authorList>
    </citation>
    <scope>NUCLEOTIDE SEQUENCE [LARGE SCALE GENOMIC DNA]</scope>
</reference>
<proteinExistence type="predicted"/>
<evidence type="ECO:0000313" key="3">
    <source>
        <dbReference type="Proteomes" id="UP000203191"/>
    </source>
</evidence>
<keyword evidence="1" id="KW-0472">Membrane</keyword>
<evidence type="ECO:0000313" key="2">
    <source>
        <dbReference type="EMBL" id="BAO20681.1"/>
    </source>
</evidence>
<name>V5YUU6_9CAUD</name>
<keyword evidence="3" id="KW-1185">Reference proteome</keyword>
<dbReference type="RefSeq" id="YP_008873141.1">
    <property type="nucleotide sequence ID" value="NC_023005.1"/>
</dbReference>
<protein>
    <submittedName>
        <fullName evidence="2">Uncharacterized protein</fullName>
    </submittedName>
</protein>
<sequence>MGLFSSKIKELDMPIKLVLIPLAIIYATILWYALGGPSDERPDI</sequence>
<keyword evidence="1" id="KW-1133">Transmembrane helix</keyword>
<dbReference type="KEGG" id="vg:17825006"/>
<accession>V5YUU6</accession>